<feature type="region of interest" description="Disordered" evidence="1">
    <location>
        <begin position="64"/>
        <end position="95"/>
    </location>
</feature>
<feature type="chain" id="PRO_5006390732" evidence="2">
    <location>
        <begin position="21"/>
        <end position="132"/>
    </location>
</feature>
<dbReference type="Proteomes" id="UP000051802">
    <property type="component" value="Unassembled WGS sequence"/>
</dbReference>
<feature type="compositionally biased region" description="Basic residues" evidence="1">
    <location>
        <begin position="75"/>
        <end position="91"/>
    </location>
</feature>
<keyword evidence="4" id="KW-1185">Reference proteome</keyword>
<feature type="compositionally biased region" description="Low complexity" evidence="1">
    <location>
        <begin position="64"/>
        <end position="74"/>
    </location>
</feature>
<feature type="signal peptide" evidence="2">
    <location>
        <begin position="1"/>
        <end position="20"/>
    </location>
</feature>
<evidence type="ECO:0000313" key="4">
    <source>
        <dbReference type="Proteomes" id="UP000051802"/>
    </source>
</evidence>
<gene>
    <name evidence="3" type="ORF">ARC20_00685</name>
</gene>
<name>A0A0R0AG96_9GAMM</name>
<keyword evidence="2" id="KW-0732">Signal</keyword>
<evidence type="ECO:0000313" key="3">
    <source>
        <dbReference type="EMBL" id="KRG43257.1"/>
    </source>
</evidence>
<sequence>MNVWRFGFWGWALFCAPAMAQEVQRSQQGRDVACEATPCIGRGTHSAWRVAVHPPPMAMAVAGRSVPRGAARRASGARRVRGAGKAPRARQWKGGSCESVRAQRAAAYEAVGLKRDFAMSSLWDNRVQQACK</sequence>
<proteinExistence type="predicted"/>
<organism evidence="3 4">
    <name type="scientific">Stenotrophomonas panacihumi</name>
    <dbReference type="NCBI Taxonomy" id="676599"/>
    <lineage>
        <taxon>Bacteria</taxon>
        <taxon>Pseudomonadati</taxon>
        <taxon>Pseudomonadota</taxon>
        <taxon>Gammaproteobacteria</taxon>
        <taxon>Lysobacterales</taxon>
        <taxon>Lysobacteraceae</taxon>
        <taxon>Stenotrophomonas</taxon>
    </lineage>
</organism>
<reference evidence="3 4" key="1">
    <citation type="submission" date="2015-10" db="EMBL/GenBank/DDBJ databases">
        <title>Genome sequencing and analysis of members of genus Stenotrophomonas.</title>
        <authorList>
            <person name="Patil P.P."/>
            <person name="Midha S."/>
            <person name="Patil P.B."/>
        </authorList>
    </citation>
    <scope>NUCLEOTIDE SEQUENCE [LARGE SCALE GENOMIC DNA]</scope>
    <source>
        <strain evidence="3 4">JCM 16536</strain>
    </source>
</reference>
<evidence type="ECO:0000256" key="1">
    <source>
        <dbReference type="SAM" id="MobiDB-lite"/>
    </source>
</evidence>
<dbReference type="AlphaFoldDB" id="A0A0R0AG96"/>
<dbReference type="EMBL" id="LLXU01000076">
    <property type="protein sequence ID" value="KRG43257.1"/>
    <property type="molecule type" value="Genomic_DNA"/>
</dbReference>
<protein>
    <submittedName>
        <fullName evidence="3">Uncharacterized protein</fullName>
    </submittedName>
</protein>
<accession>A0A0R0AG96</accession>
<comment type="caution">
    <text evidence="3">The sequence shown here is derived from an EMBL/GenBank/DDBJ whole genome shotgun (WGS) entry which is preliminary data.</text>
</comment>
<evidence type="ECO:0000256" key="2">
    <source>
        <dbReference type="SAM" id="SignalP"/>
    </source>
</evidence>